<dbReference type="Pfam" id="PF01425">
    <property type="entry name" value="Amidase"/>
    <property type="match status" value="1"/>
</dbReference>
<sequence>MSVPAPDDLTALRAAFATGELTPAQHVGTVLERLRRDRHNVVIALDEARASADAETLGTELRRHGPRGPLHGVAVGVKDLVDVAGLPTRAGSAVRADASPAGTDAAVVARLRRAGAVVVGKLHTHEFGLGPTGDVAVTGAARNPHDPGRITGGSSSGPACAVAAGHLPLAVGTDTGGSVRIPAALCGVLGLKPARGTLPTRGVLAVAPSLDHVGLLAADPSAALAGWEALVGASTRPPAGPPRPLRVGLPRDEYWTQTEPVVSDAVARAASALEAAGCRVTTVATPLVRQLAETYMPILAVEAHAVHADTVAERGRDYQTPTAVDLGSFAEYGVHDHERARRTARRLTARLTAQLADVDVLLTPTTRVRATPLNRALATVGDARTTVAAALLDLTLPFNLLGWPALSVPAPGDGLPVGLQLVSTGGDEHVLLDLARILWPQMRPSASIASATRA</sequence>
<dbReference type="InterPro" id="IPR036928">
    <property type="entry name" value="AS_sf"/>
</dbReference>
<evidence type="ECO:0000313" key="2">
    <source>
        <dbReference type="EMBL" id="TCK26311.1"/>
    </source>
</evidence>
<evidence type="ECO:0000313" key="3">
    <source>
        <dbReference type="Proteomes" id="UP000295560"/>
    </source>
</evidence>
<dbReference type="EMBL" id="SMFZ01000001">
    <property type="protein sequence ID" value="TCK26311.1"/>
    <property type="molecule type" value="Genomic_DNA"/>
</dbReference>
<dbReference type="InterPro" id="IPR000120">
    <property type="entry name" value="Amidase"/>
</dbReference>
<dbReference type="Proteomes" id="UP000295560">
    <property type="component" value="Unassembled WGS sequence"/>
</dbReference>
<gene>
    <name evidence="2" type="ORF">EV378_2141</name>
</gene>
<feature type="domain" description="Amidase" evidence="1">
    <location>
        <begin position="35"/>
        <end position="432"/>
    </location>
</feature>
<dbReference type="SUPFAM" id="SSF75304">
    <property type="entry name" value="Amidase signature (AS) enzymes"/>
    <property type="match status" value="1"/>
</dbReference>
<dbReference type="InterPro" id="IPR023631">
    <property type="entry name" value="Amidase_dom"/>
</dbReference>
<keyword evidence="3" id="KW-1185">Reference proteome</keyword>
<reference evidence="2 3" key="1">
    <citation type="submission" date="2019-03" db="EMBL/GenBank/DDBJ databases">
        <title>Sequencing the genomes of 1000 actinobacteria strains.</title>
        <authorList>
            <person name="Klenk H.-P."/>
        </authorList>
    </citation>
    <scope>NUCLEOTIDE SEQUENCE [LARGE SCALE GENOMIC DNA]</scope>
    <source>
        <strain evidence="2 3">DSM 44969</strain>
    </source>
</reference>
<dbReference type="Gene3D" id="3.90.1300.10">
    <property type="entry name" value="Amidase signature (AS) domain"/>
    <property type="match status" value="1"/>
</dbReference>
<dbReference type="PROSITE" id="PS00571">
    <property type="entry name" value="AMIDASES"/>
    <property type="match status" value="1"/>
</dbReference>
<dbReference type="GO" id="GO:0016740">
    <property type="term" value="F:transferase activity"/>
    <property type="evidence" value="ECO:0007669"/>
    <property type="project" value="UniProtKB-KW"/>
</dbReference>
<dbReference type="PANTHER" id="PTHR11895:SF176">
    <property type="entry name" value="AMIDASE AMID-RELATED"/>
    <property type="match status" value="1"/>
</dbReference>
<keyword evidence="2" id="KW-0808">Transferase</keyword>
<evidence type="ECO:0000259" key="1">
    <source>
        <dbReference type="Pfam" id="PF01425"/>
    </source>
</evidence>
<dbReference type="PANTHER" id="PTHR11895">
    <property type="entry name" value="TRANSAMIDASE"/>
    <property type="match status" value="1"/>
</dbReference>
<dbReference type="InterPro" id="IPR020556">
    <property type="entry name" value="Amidase_CS"/>
</dbReference>
<proteinExistence type="predicted"/>
<dbReference type="AlphaFoldDB" id="A0A4R1HXT7"/>
<dbReference type="RefSeq" id="WP_165922236.1">
    <property type="nucleotide sequence ID" value="NZ_SMFZ01000001.1"/>
</dbReference>
<name>A0A4R1HXT7_PSEEN</name>
<protein>
    <submittedName>
        <fullName evidence="2">Aspartyl-tRNA(Asn)/glutamyl-tRNA(Gln) amidotransferase subunit A</fullName>
    </submittedName>
</protein>
<accession>A0A4R1HXT7</accession>
<organism evidence="2 3">
    <name type="scientific">Pseudonocardia endophytica</name>
    <dbReference type="NCBI Taxonomy" id="401976"/>
    <lineage>
        <taxon>Bacteria</taxon>
        <taxon>Bacillati</taxon>
        <taxon>Actinomycetota</taxon>
        <taxon>Actinomycetes</taxon>
        <taxon>Pseudonocardiales</taxon>
        <taxon>Pseudonocardiaceae</taxon>
        <taxon>Pseudonocardia</taxon>
    </lineage>
</organism>
<comment type="caution">
    <text evidence="2">The sequence shown here is derived from an EMBL/GenBank/DDBJ whole genome shotgun (WGS) entry which is preliminary data.</text>
</comment>